<name>R7QK20_CHOCR</name>
<feature type="compositionally biased region" description="Polar residues" evidence="1">
    <location>
        <begin position="115"/>
        <end position="124"/>
    </location>
</feature>
<dbReference type="KEGG" id="ccp:CHC_T00006159001"/>
<protein>
    <submittedName>
        <fullName evidence="2">Uncharacterized protein</fullName>
    </submittedName>
</protein>
<feature type="compositionally biased region" description="Low complexity" evidence="1">
    <location>
        <begin position="66"/>
        <end position="79"/>
    </location>
</feature>
<dbReference type="EMBL" id="HG001932">
    <property type="protein sequence ID" value="CDF38424.1"/>
    <property type="molecule type" value="Genomic_DNA"/>
</dbReference>
<sequence length="321" mass="34409">MNAHGRAFIRPLSAMSDHGQVQLRLPVQPPASPTPHTPACRSTASHLSLRRFAHNYVFGAASRIGSTCSHPSSEPSSHESPPPSFPTSSETVSFADLASSSSTSQHAQATEGSPPLSQGGNTSPCRRPRSNNFFSSSTLRHASSSHLSVNPENQSSSSTALPPLVVRKRPTERCSVPKRYREEISVDALTLKFESLLGSGTPSWKSRAISKSGRSLSAKKALKTSKAFVAAFGELNIERPANTDGEIIETLYVIVGCCRSVTSRLLAVISAHKHIAPYRSKTSHFNGRFSAGMNLNLVTVTPVFCSCACLSHVCVCLWHSA</sequence>
<dbReference type="GeneID" id="17326033"/>
<feature type="compositionally biased region" description="Low complexity" evidence="1">
    <location>
        <begin position="130"/>
        <end position="148"/>
    </location>
</feature>
<accession>R7QK20</accession>
<organism evidence="2 3">
    <name type="scientific">Chondrus crispus</name>
    <name type="common">Carrageen Irish moss</name>
    <name type="synonym">Polymorpha crispa</name>
    <dbReference type="NCBI Taxonomy" id="2769"/>
    <lineage>
        <taxon>Eukaryota</taxon>
        <taxon>Rhodophyta</taxon>
        <taxon>Florideophyceae</taxon>
        <taxon>Rhodymeniophycidae</taxon>
        <taxon>Gigartinales</taxon>
        <taxon>Gigartinaceae</taxon>
        <taxon>Chondrus</taxon>
    </lineage>
</organism>
<reference evidence="3" key="1">
    <citation type="journal article" date="2013" name="Proc. Natl. Acad. Sci. U.S.A.">
        <title>Genome structure and metabolic features in the red seaweed Chondrus crispus shed light on evolution of the Archaeplastida.</title>
        <authorList>
            <person name="Collen J."/>
            <person name="Porcel B."/>
            <person name="Carre W."/>
            <person name="Ball S.G."/>
            <person name="Chaparro C."/>
            <person name="Tonon T."/>
            <person name="Barbeyron T."/>
            <person name="Michel G."/>
            <person name="Noel B."/>
            <person name="Valentin K."/>
            <person name="Elias M."/>
            <person name="Artiguenave F."/>
            <person name="Arun A."/>
            <person name="Aury J.M."/>
            <person name="Barbosa-Neto J.F."/>
            <person name="Bothwell J.H."/>
            <person name="Bouget F.Y."/>
            <person name="Brillet L."/>
            <person name="Cabello-Hurtado F."/>
            <person name="Capella-Gutierrez S."/>
            <person name="Charrier B."/>
            <person name="Cladiere L."/>
            <person name="Cock J.M."/>
            <person name="Coelho S.M."/>
            <person name="Colleoni C."/>
            <person name="Czjzek M."/>
            <person name="Da Silva C."/>
            <person name="Delage L."/>
            <person name="Denoeud F."/>
            <person name="Deschamps P."/>
            <person name="Dittami S.M."/>
            <person name="Gabaldon T."/>
            <person name="Gachon C.M."/>
            <person name="Groisillier A."/>
            <person name="Herve C."/>
            <person name="Jabbari K."/>
            <person name="Katinka M."/>
            <person name="Kloareg B."/>
            <person name="Kowalczyk N."/>
            <person name="Labadie K."/>
            <person name="Leblanc C."/>
            <person name="Lopez P.J."/>
            <person name="McLachlan D.H."/>
            <person name="Meslet-Cladiere L."/>
            <person name="Moustafa A."/>
            <person name="Nehr Z."/>
            <person name="Nyvall Collen P."/>
            <person name="Panaud O."/>
            <person name="Partensky F."/>
            <person name="Poulain J."/>
            <person name="Rensing S.A."/>
            <person name="Rousvoal S."/>
            <person name="Samson G."/>
            <person name="Symeonidi A."/>
            <person name="Weissenbach J."/>
            <person name="Zambounis A."/>
            <person name="Wincker P."/>
            <person name="Boyen C."/>
        </authorList>
    </citation>
    <scope>NUCLEOTIDE SEQUENCE [LARGE SCALE GENOMIC DNA]</scope>
    <source>
        <strain evidence="3">cv. Stackhouse</strain>
    </source>
</reference>
<feature type="region of interest" description="Disordered" evidence="1">
    <location>
        <begin position="65"/>
        <end position="166"/>
    </location>
</feature>
<dbReference type="AlphaFoldDB" id="R7QK20"/>
<proteinExistence type="predicted"/>
<dbReference type="Gramene" id="CDF38424">
    <property type="protein sequence ID" value="CDF38424"/>
    <property type="gene ID" value="CHC_T00006159001"/>
</dbReference>
<feature type="compositionally biased region" description="Low complexity" evidence="1">
    <location>
        <begin position="86"/>
        <end position="110"/>
    </location>
</feature>
<dbReference type="RefSeq" id="XP_005718317.1">
    <property type="nucleotide sequence ID" value="XM_005718260.1"/>
</dbReference>
<feature type="compositionally biased region" description="Polar residues" evidence="1">
    <location>
        <begin position="150"/>
        <end position="160"/>
    </location>
</feature>
<gene>
    <name evidence="2" type="ORF">CHC_T00006159001</name>
</gene>
<evidence type="ECO:0000256" key="1">
    <source>
        <dbReference type="SAM" id="MobiDB-lite"/>
    </source>
</evidence>
<evidence type="ECO:0000313" key="2">
    <source>
        <dbReference type="EMBL" id="CDF38424.1"/>
    </source>
</evidence>
<keyword evidence="3" id="KW-1185">Reference proteome</keyword>
<dbReference type="Proteomes" id="UP000012073">
    <property type="component" value="Unassembled WGS sequence"/>
</dbReference>
<evidence type="ECO:0000313" key="3">
    <source>
        <dbReference type="Proteomes" id="UP000012073"/>
    </source>
</evidence>